<evidence type="ECO:0000256" key="1">
    <source>
        <dbReference type="SAM" id="MobiDB-lite"/>
    </source>
</evidence>
<keyword evidence="3" id="KW-1185">Reference proteome</keyword>
<dbReference type="AlphaFoldDB" id="A0AAV6VU81"/>
<feature type="compositionally biased region" description="Basic and acidic residues" evidence="1">
    <location>
        <begin position="1"/>
        <end position="10"/>
    </location>
</feature>
<organism evidence="2 3">
    <name type="scientific">Oedothorax gibbosus</name>
    <dbReference type="NCBI Taxonomy" id="931172"/>
    <lineage>
        <taxon>Eukaryota</taxon>
        <taxon>Metazoa</taxon>
        <taxon>Ecdysozoa</taxon>
        <taxon>Arthropoda</taxon>
        <taxon>Chelicerata</taxon>
        <taxon>Arachnida</taxon>
        <taxon>Araneae</taxon>
        <taxon>Araneomorphae</taxon>
        <taxon>Entelegynae</taxon>
        <taxon>Araneoidea</taxon>
        <taxon>Linyphiidae</taxon>
        <taxon>Erigoninae</taxon>
        <taxon>Oedothorax</taxon>
    </lineage>
</organism>
<evidence type="ECO:0000313" key="3">
    <source>
        <dbReference type="Proteomes" id="UP000827092"/>
    </source>
</evidence>
<evidence type="ECO:0000313" key="2">
    <source>
        <dbReference type="EMBL" id="KAG8200502.1"/>
    </source>
</evidence>
<dbReference type="Proteomes" id="UP000827092">
    <property type="component" value="Unassembled WGS sequence"/>
</dbReference>
<reference evidence="2 3" key="1">
    <citation type="journal article" date="2022" name="Nat. Ecol. Evol.">
        <title>A masculinizing supergene underlies an exaggerated male reproductive morph in a spider.</title>
        <authorList>
            <person name="Hendrickx F."/>
            <person name="De Corte Z."/>
            <person name="Sonet G."/>
            <person name="Van Belleghem S.M."/>
            <person name="Kostlbacher S."/>
            <person name="Vangestel C."/>
        </authorList>
    </citation>
    <scope>NUCLEOTIDE SEQUENCE [LARGE SCALE GENOMIC DNA]</scope>
    <source>
        <strain evidence="2">W744_W776</strain>
    </source>
</reference>
<accession>A0AAV6VU81</accession>
<name>A0AAV6VU81_9ARAC</name>
<protein>
    <submittedName>
        <fullName evidence="2">Uncharacterized protein</fullName>
    </submittedName>
</protein>
<sequence>MSSEEDRRMNQLDGPQLIPKNNRLHEDQPDTHGILNSSNVVPPSVSLGITDSSDLVKVTARPRKGNQIQELRAQMSLELTWDDMPRLIR</sequence>
<gene>
    <name evidence="2" type="ORF">JTE90_000580</name>
</gene>
<dbReference type="EMBL" id="JAFNEN010000015">
    <property type="protein sequence ID" value="KAG8200502.1"/>
    <property type="molecule type" value="Genomic_DNA"/>
</dbReference>
<comment type="caution">
    <text evidence="2">The sequence shown here is derived from an EMBL/GenBank/DDBJ whole genome shotgun (WGS) entry which is preliminary data.</text>
</comment>
<proteinExistence type="predicted"/>
<feature type="region of interest" description="Disordered" evidence="1">
    <location>
        <begin position="1"/>
        <end position="40"/>
    </location>
</feature>